<keyword evidence="3" id="KW-1185">Reference proteome</keyword>
<proteinExistence type="predicted"/>
<evidence type="ECO:0000313" key="3">
    <source>
        <dbReference type="Proteomes" id="UP000287171"/>
    </source>
</evidence>
<dbReference type="Proteomes" id="UP000287171">
    <property type="component" value="Unassembled WGS sequence"/>
</dbReference>
<dbReference type="EMBL" id="BIFT01000002">
    <property type="protein sequence ID" value="GCE29267.1"/>
    <property type="molecule type" value="Genomic_DNA"/>
</dbReference>
<evidence type="ECO:0000313" key="2">
    <source>
        <dbReference type="EMBL" id="GCE29267.1"/>
    </source>
</evidence>
<dbReference type="PANTHER" id="PTHR33498">
    <property type="entry name" value="TRANSPOSASE FOR INSERTION SEQUENCE ELEMENT IS1557"/>
    <property type="match status" value="1"/>
</dbReference>
<sequence length="131" mass="14661">MRRYIGTQALNQPLSDVGNALHVGSRFVQTCFQTMLEEELNAQGTLEDETSDLPSPRFLGIDEFARRKGHVYDTILCDLEHSKMLEVSDGRTLEAVCRLLGRLKDPHAVEAVSMDMSTSFRPAVQQCLPHA</sequence>
<dbReference type="InterPro" id="IPR047951">
    <property type="entry name" value="Transpos_ISL3"/>
</dbReference>
<dbReference type="Pfam" id="PF01610">
    <property type="entry name" value="DDE_Tnp_ISL3"/>
    <property type="match status" value="1"/>
</dbReference>
<gene>
    <name evidence="2" type="ORF">KDA_47510</name>
</gene>
<protein>
    <recommendedName>
        <fullName evidence="1">Transposase IS204/IS1001/IS1096/IS1165 DDE domain-containing protein</fullName>
    </recommendedName>
</protein>
<comment type="caution">
    <text evidence="2">The sequence shown here is derived from an EMBL/GenBank/DDBJ whole genome shotgun (WGS) entry which is preliminary data.</text>
</comment>
<accession>A0A402BDB6</accession>
<reference evidence="3" key="1">
    <citation type="submission" date="2018-12" db="EMBL/GenBank/DDBJ databases">
        <title>Tengunoibacter tsumagoiensis gen. nov., sp. nov., Dictyobacter kobayashii sp. nov., D. alpinus sp. nov., and D. joshuensis sp. nov. and description of Dictyobacteraceae fam. nov. within the order Ktedonobacterales isolated from Tengu-no-mugimeshi.</title>
        <authorList>
            <person name="Wang C.M."/>
            <person name="Zheng Y."/>
            <person name="Sakai Y."/>
            <person name="Toyoda A."/>
            <person name="Minakuchi Y."/>
            <person name="Abe K."/>
            <person name="Yokota A."/>
            <person name="Yabe S."/>
        </authorList>
    </citation>
    <scope>NUCLEOTIDE SEQUENCE [LARGE SCALE GENOMIC DNA]</scope>
    <source>
        <strain evidence="3">Uno16</strain>
    </source>
</reference>
<dbReference type="PANTHER" id="PTHR33498:SF1">
    <property type="entry name" value="TRANSPOSASE FOR INSERTION SEQUENCE ELEMENT IS1557"/>
    <property type="match status" value="1"/>
</dbReference>
<organism evidence="2 3">
    <name type="scientific">Dictyobacter alpinus</name>
    <dbReference type="NCBI Taxonomy" id="2014873"/>
    <lineage>
        <taxon>Bacteria</taxon>
        <taxon>Bacillati</taxon>
        <taxon>Chloroflexota</taxon>
        <taxon>Ktedonobacteria</taxon>
        <taxon>Ktedonobacterales</taxon>
        <taxon>Dictyobacteraceae</taxon>
        <taxon>Dictyobacter</taxon>
    </lineage>
</organism>
<dbReference type="InterPro" id="IPR002560">
    <property type="entry name" value="Transposase_DDE"/>
</dbReference>
<name>A0A402BDB6_9CHLR</name>
<feature type="domain" description="Transposase IS204/IS1001/IS1096/IS1165 DDE" evidence="1">
    <location>
        <begin position="59"/>
        <end position="131"/>
    </location>
</feature>
<dbReference type="AlphaFoldDB" id="A0A402BDB6"/>
<dbReference type="OrthoDB" id="164232at2"/>
<evidence type="ECO:0000259" key="1">
    <source>
        <dbReference type="Pfam" id="PF01610"/>
    </source>
</evidence>